<keyword evidence="3" id="KW-1185">Reference proteome</keyword>
<evidence type="ECO:0000313" key="1">
    <source>
        <dbReference type="EMBL" id="QXO15955.1"/>
    </source>
</evidence>
<proteinExistence type="predicted"/>
<dbReference type="KEGG" id="vos:KNV97_00260"/>
<dbReference type="Proteomes" id="UP000694232">
    <property type="component" value="Chromosome 2"/>
</dbReference>
<dbReference type="Pfam" id="PF11162">
    <property type="entry name" value="DUF2946"/>
    <property type="match status" value="1"/>
</dbReference>
<name>A0A975YLU0_9VIBR</name>
<dbReference type="AlphaFoldDB" id="A0A975YLU0"/>
<protein>
    <submittedName>
        <fullName evidence="2">DUF2946 family protein</fullName>
    </submittedName>
</protein>
<evidence type="ECO:0000313" key="2">
    <source>
        <dbReference type="EMBL" id="QXO16008.1"/>
    </source>
</evidence>
<accession>A0A975YLU0</accession>
<organism evidence="2 3">
    <name type="scientific">Vibrio ostreae</name>
    <dbReference type="NCBI Taxonomy" id="2841925"/>
    <lineage>
        <taxon>Bacteria</taxon>
        <taxon>Pseudomonadati</taxon>
        <taxon>Pseudomonadota</taxon>
        <taxon>Gammaproteobacteria</taxon>
        <taxon>Vibrionales</taxon>
        <taxon>Vibrionaceae</taxon>
        <taxon>Vibrio</taxon>
    </lineage>
</organism>
<evidence type="ECO:0000313" key="3">
    <source>
        <dbReference type="Proteomes" id="UP000694232"/>
    </source>
</evidence>
<dbReference type="InterPro" id="IPR021333">
    <property type="entry name" value="DUF2946"/>
</dbReference>
<dbReference type="KEGG" id="vos:KNV97_06070"/>
<dbReference type="EMBL" id="CP076642">
    <property type="protein sequence ID" value="QXO16008.1"/>
    <property type="molecule type" value="Genomic_DNA"/>
</dbReference>
<reference evidence="2" key="1">
    <citation type="submission" date="2021-06" db="EMBL/GenBank/DDBJ databases">
        <title>Vibrio nov. sp., novel gut bacterium isolated from Yellow Sea oyster.</title>
        <authorList>
            <person name="Muhammad N."/>
            <person name="Nguyen T.H."/>
            <person name="Lee Y.-J."/>
            <person name="Ko J."/>
            <person name="Kim S.-G."/>
        </authorList>
    </citation>
    <scope>NUCLEOTIDE SEQUENCE</scope>
    <source>
        <strain evidence="2">OG9-811</strain>
    </source>
</reference>
<gene>
    <name evidence="2" type="ORF">KNV97_00260</name>
    <name evidence="1" type="ORF">KNV97_06070</name>
</gene>
<dbReference type="RefSeq" id="WP_218561793.1">
    <property type="nucleotide sequence ID" value="NZ_CP076642.1"/>
</dbReference>
<sequence length="127" mass="14146">MNLLCRFHRIMICTSVLSWLLVTLMPVLNAHSGQQNIWQTFCVLAGGDVETAHPSEGHTHPKHTKVHSQHGKPCPCAHFSNFHYAGLTTIQSVASRALFTAERYAFTARKQRFGLSIPRAPPFGHVS</sequence>
<dbReference type="EMBL" id="CP076642">
    <property type="protein sequence ID" value="QXO15955.1"/>
    <property type="molecule type" value="Genomic_DNA"/>
</dbReference>